<feature type="compositionally biased region" description="Basic and acidic residues" evidence="1">
    <location>
        <begin position="31"/>
        <end position="43"/>
    </location>
</feature>
<feature type="region of interest" description="Disordered" evidence="1">
    <location>
        <begin position="31"/>
        <end position="60"/>
    </location>
</feature>
<evidence type="ECO:0000256" key="1">
    <source>
        <dbReference type="SAM" id="MobiDB-lite"/>
    </source>
</evidence>
<proteinExistence type="predicted"/>
<evidence type="ECO:0000313" key="3">
    <source>
        <dbReference type="Proteomes" id="UP000182888"/>
    </source>
</evidence>
<name>A0A0K2W017_MESPL</name>
<gene>
    <name evidence="2" type="ORF">MPL1032_230290</name>
</gene>
<dbReference type="EMBL" id="CCND01000016">
    <property type="protein sequence ID" value="CDX58229.1"/>
    <property type="molecule type" value="Genomic_DNA"/>
</dbReference>
<dbReference type="Proteomes" id="UP000182888">
    <property type="component" value="Unassembled WGS sequence"/>
</dbReference>
<reference evidence="3" key="1">
    <citation type="submission" date="2014-08" db="EMBL/GenBank/DDBJ databases">
        <authorList>
            <person name="Edwards T."/>
        </authorList>
    </citation>
    <scope>NUCLEOTIDE SEQUENCE [LARGE SCALE GENOMIC DNA]</scope>
</reference>
<accession>A0A0K2W017</accession>
<dbReference type="AlphaFoldDB" id="A0A0K2W017"/>
<evidence type="ECO:0000313" key="2">
    <source>
        <dbReference type="EMBL" id="CDX58229.1"/>
    </source>
</evidence>
<protein>
    <submittedName>
        <fullName evidence="2">Uncharacterized protein</fullName>
    </submittedName>
</protein>
<organism evidence="2 3">
    <name type="scientific">Mesorhizobium plurifarium</name>
    <dbReference type="NCBI Taxonomy" id="69974"/>
    <lineage>
        <taxon>Bacteria</taxon>
        <taxon>Pseudomonadati</taxon>
        <taxon>Pseudomonadota</taxon>
        <taxon>Alphaproteobacteria</taxon>
        <taxon>Hyphomicrobiales</taxon>
        <taxon>Phyllobacteriaceae</taxon>
        <taxon>Mesorhizobium</taxon>
    </lineage>
</organism>
<sequence>MTSHFQTETGAMPDGTDAEAGFEVLEEEMAGDRADAKSGHADIRLAPAPKTKRPAKGRSFESLNRGSFSAFLRLQNLAAAIHAGLQVDVVRAAHFAGILVLDIGRGLEGVGRAAHAALRRRGFSFWNGHGYAPLHGQNAPATLAKGPHRGHNLRKSGAYTRLAPFWPALAANFFAAAGKS</sequence>